<accession>A0AAD4JC55</accession>
<evidence type="ECO:0000256" key="1">
    <source>
        <dbReference type="ARBA" id="ARBA00022692"/>
    </source>
</evidence>
<dbReference type="GO" id="GO:0005524">
    <property type="term" value="F:ATP binding"/>
    <property type="evidence" value="ECO:0007669"/>
    <property type="project" value="InterPro"/>
</dbReference>
<dbReference type="InterPro" id="IPR036640">
    <property type="entry name" value="ABC1_TM_sf"/>
</dbReference>
<dbReference type="AlphaFoldDB" id="A0AAD4JC55"/>
<keyword evidence="1" id="KW-0812">Transmembrane</keyword>
<protein>
    <submittedName>
        <fullName evidence="4">Multidrug resistance-associated protein 10</fullName>
    </submittedName>
</protein>
<evidence type="ECO:0000256" key="2">
    <source>
        <dbReference type="ARBA" id="ARBA00022989"/>
    </source>
</evidence>
<sequence>MNSSRRHSCRGGRHCTPPCAGLDGGSVSADGASHHGDVDIGAGVAHVLRQVEEDFNLIMNHDVKMKVMTELLNNMRVIKFQAWEKHFCKKIQPAREK</sequence>
<gene>
    <name evidence="4" type="ORF">C2S53_007581</name>
</gene>
<dbReference type="Proteomes" id="UP001190926">
    <property type="component" value="Unassembled WGS sequence"/>
</dbReference>
<proteinExistence type="predicted"/>
<dbReference type="Gene3D" id="1.20.1560.10">
    <property type="entry name" value="ABC transporter type 1, transmembrane domain"/>
    <property type="match status" value="1"/>
</dbReference>
<keyword evidence="3" id="KW-0472">Membrane</keyword>
<reference evidence="4 5" key="1">
    <citation type="journal article" date="2021" name="Nat. Commun.">
        <title>Incipient diploidization of the medicinal plant Perilla within 10,000 years.</title>
        <authorList>
            <person name="Zhang Y."/>
            <person name="Shen Q."/>
            <person name="Leng L."/>
            <person name="Zhang D."/>
            <person name="Chen S."/>
            <person name="Shi Y."/>
            <person name="Ning Z."/>
            <person name="Chen S."/>
        </authorList>
    </citation>
    <scope>NUCLEOTIDE SEQUENCE [LARGE SCALE GENOMIC DNA]</scope>
    <source>
        <strain evidence="5">cv. PC099</strain>
    </source>
</reference>
<dbReference type="GO" id="GO:0016020">
    <property type="term" value="C:membrane"/>
    <property type="evidence" value="ECO:0007669"/>
    <property type="project" value="InterPro"/>
</dbReference>
<comment type="caution">
    <text evidence="4">The sequence shown here is derived from an EMBL/GenBank/DDBJ whole genome shotgun (WGS) entry which is preliminary data.</text>
</comment>
<keyword evidence="5" id="KW-1185">Reference proteome</keyword>
<dbReference type="EMBL" id="SDAM02000099">
    <property type="protein sequence ID" value="KAH6830415.1"/>
    <property type="molecule type" value="Genomic_DNA"/>
</dbReference>
<name>A0AAD4JC55_PERFH</name>
<evidence type="ECO:0000256" key="3">
    <source>
        <dbReference type="ARBA" id="ARBA00023136"/>
    </source>
</evidence>
<keyword evidence="2" id="KW-1133">Transmembrane helix</keyword>
<evidence type="ECO:0000313" key="4">
    <source>
        <dbReference type="EMBL" id="KAH6830415.1"/>
    </source>
</evidence>
<evidence type="ECO:0000313" key="5">
    <source>
        <dbReference type="Proteomes" id="UP001190926"/>
    </source>
</evidence>
<organism evidence="4 5">
    <name type="scientific">Perilla frutescens var. hirtella</name>
    <name type="common">Perilla citriodora</name>
    <name type="synonym">Perilla setoyensis</name>
    <dbReference type="NCBI Taxonomy" id="608512"/>
    <lineage>
        <taxon>Eukaryota</taxon>
        <taxon>Viridiplantae</taxon>
        <taxon>Streptophyta</taxon>
        <taxon>Embryophyta</taxon>
        <taxon>Tracheophyta</taxon>
        <taxon>Spermatophyta</taxon>
        <taxon>Magnoliopsida</taxon>
        <taxon>eudicotyledons</taxon>
        <taxon>Gunneridae</taxon>
        <taxon>Pentapetalae</taxon>
        <taxon>asterids</taxon>
        <taxon>lamiids</taxon>
        <taxon>Lamiales</taxon>
        <taxon>Lamiaceae</taxon>
        <taxon>Nepetoideae</taxon>
        <taxon>Elsholtzieae</taxon>
        <taxon>Perilla</taxon>
    </lineage>
</organism>